<sequence length="199" mass="22450">MSVGPYDKEPNKNKGSCQKLVSSFLPSAIVLNAISCVIKVIVGDLFPKEVHNPVSLSEEDDNEKPLFYWWRSTEEFNENGELKLNLSRLSSLTPRLKVLREMERSTLIAPEGLDEPRQKLFTYHSGGFYLPTGGISKEEMDILPVITILLVGFFGSGKKLDHKLNRWFSGLLGVPEINAKWVLPLRFTEFGLQSNGRKP</sequence>
<dbReference type="Proteomes" id="UP001141806">
    <property type="component" value="Unassembled WGS sequence"/>
</dbReference>
<keyword evidence="3" id="KW-1185">Reference proteome</keyword>
<evidence type="ECO:0000313" key="3">
    <source>
        <dbReference type="Proteomes" id="UP001141806"/>
    </source>
</evidence>
<evidence type="ECO:0000256" key="1">
    <source>
        <dbReference type="SAM" id="Phobius"/>
    </source>
</evidence>
<keyword evidence="1" id="KW-1133">Transmembrane helix</keyword>
<dbReference type="EMBL" id="JAMYWD010000006">
    <property type="protein sequence ID" value="KAJ4967825.1"/>
    <property type="molecule type" value="Genomic_DNA"/>
</dbReference>
<dbReference type="OrthoDB" id="740966at2759"/>
<keyword evidence="1" id="KW-0812">Transmembrane</keyword>
<dbReference type="AlphaFoldDB" id="A0A9Q0QQ30"/>
<organism evidence="2 3">
    <name type="scientific">Protea cynaroides</name>
    <dbReference type="NCBI Taxonomy" id="273540"/>
    <lineage>
        <taxon>Eukaryota</taxon>
        <taxon>Viridiplantae</taxon>
        <taxon>Streptophyta</taxon>
        <taxon>Embryophyta</taxon>
        <taxon>Tracheophyta</taxon>
        <taxon>Spermatophyta</taxon>
        <taxon>Magnoliopsida</taxon>
        <taxon>Proteales</taxon>
        <taxon>Proteaceae</taxon>
        <taxon>Protea</taxon>
    </lineage>
</organism>
<proteinExistence type="predicted"/>
<reference evidence="2" key="1">
    <citation type="journal article" date="2023" name="Plant J.">
        <title>The genome of the king protea, Protea cynaroides.</title>
        <authorList>
            <person name="Chang J."/>
            <person name="Duong T.A."/>
            <person name="Schoeman C."/>
            <person name="Ma X."/>
            <person name="Roodt D."/>
            <person name="Barker N."/>
            <person name="Li Z."/>
            <person name="Van de Peer Y."/>
            <person name="Mizrachi E."/>
        </authorList>
    </citation>
    <scope>NUCLEOTIDE SEQUENCE</scope>
    <source>
        <tissue evidence="2">Young leaves</tissue>
    </source>
</reference>
<keyword evidence="1" id="KW-0472">Membrane</keyword>
<name>A0A9Q0QQ30_9MAGN</name>
<gene>
    <name evidence="2" type="ORF">NE237_014526</name>
</gene>
<comment type="caution">
    <text evidence="2">The sequence shown here is derived from an EMBL/GenBank/DDBJ whole genome shotgun (WGS) entry which is preliminary data.</text>
</comment>
<accession>A0A9Q0QQ30</accession>
<evidence type="ECO:0000313" key="2">
    <source>
        <dbReference type="EMBL" id="KAJ4967825.1"/>
    </source>
</evidence>
<feature type="transmembrane region" description="Helical" evidence="1">
    <location>
        <begin position="20"/>
        <end position="42"/>
    </location>
</feature>
<protein>
    <submittedName>
        <fullName evidence="2">Uncharacterized protein</fullName>
    </submittedName>
</protein>